<proteinExistence type="inferred from homology"/>
<dbReference type="AlphaFoldDB" id="A0A921P173"/>
<dbReference type="GO" id="GO:0016223">
    <property type="term" value="F:beta-alanine:pyruvate transaminase activity"/>
    <property type="evidence" value="ECO:0007669"/>
    <property type="project" value="UniProtKB-EC"/>
</dbReference>
<dbReference type="GO" id="GO:0004015">
    <property type="term" value="F:adenosylmethionine-8-amino-7-oxononanoate transaminase activity"/>
    <property type="evidence" value="ECO:0007669"/>
    <property type="project" value="TreeGrafter"/>
</dbReference>
<protein>
    <submittedName>
        <fullName evidence="7">Aspartate aminotransferase family protein</fullName>
        <ecNumber evidence="7">2.6.1.18</ecNumber>
    </submittedName>
</protein>
<dbReference type="OrthoDB" id="9801052at2"/>
<dbReference type="SUPFAM" id="SSF53383">
    <property type="entry name" value="PLP-dependent transferases"/>
    <property type="match status" value="1"/>
</dbReference>
<comment type="cofactor">
    <cofactor evidence="1">
        <name>pyridoxal 5'-phosphate</name>
        <dbReference type="ChEBI" id="CHEBI:597326"/>
    </cofactor>
</comment>
<dbReference type="InterPro" id="IPR015424">
    <property type="entry name" value="PyrdxlP-dep_Trfase"/>
</dbReference>
<sequence>MNRNDDASLSALAGQYAGLNLSAPVSLDAFWMPFTANRQFRASPRLLASAEGMYYRDVEGRPILDGTAGLWCCNAGHARPRIVEAVSRQGATLDFAPHFQMGSPLPFVLAQRLKAIAPRPLDHVFFTNSGSESVDTALKIALAWHRMRGEGQRVRLIGREKAYHGVGFGGMSVGGLPNNRKWFGPGLPAVDHLRHTLDIARNAFSRGLPPHGVELAEDLERIVQLHDPSTIAAVIIEPISGSAGVILPPPGYLQRIREICDRYGILLIFDEVITGFGRVGAPFAAQRLGVVPDMMTTAKGLTSGCVPMGAVFVSERIHEAFMQGPEGAIDLFHGYTYTGHPLACAAALAALDTYEEEGLFTRALELEEYWQEGLHALRGACPHIIDIRNYGLIGAVELAPRPGAPGARGYEVLERAFRRGLLVRVTGDTVALSPPLIVERTHIDDIFSMLGEVLATIQ</sequence>
<comment type="caution">
    <text evidence="7">The sequence shown here is derived from an EMBL/GenBank/DDBJ whole genome shotgun (WGS) entry which is preliminary data.</text>
</comment>
<dbReference type="InterPro" id="IPR015422">
    <property type="entry name" value="PyrdxlP-dep_Trfase_small"/>
</dbReference>
<dbReference type="InterPro" id="IPR005814">
    <property type="entry name" value="Aminotrans_3"/>
</dbReference>
<dbReference type="InterPro" id="IPR015421">
    <property type="entry name" value="PyrdxlP-dep_Trfase_major"/>
</dbReference>
<gene>
    <name evidence="7" type="ORF">CR938_10275</name>
</gene>
<dbReference type="Proteomes" id="UP000717981">
    <property type="component" value="Unassembled WGS sequence"/>
</dbReference>
<dbReference type="GO" id="GO:0009102">
    <property type="term" value="P:biotin biosynthetic process"/>
    <property type="evidence" value="ECO:0007669"/>
    <property type="project" value="TreeGrafter"/>
</dbReference>
<dbReference type="PIRSF" id="PIRSF000521">
    <property type="entry name" value="Transaminase_4ab_Lys_Orn"/>
    <property type="match status" value="1"/>
</dbReference>
<keyword evidence="3 7" id="KW-0032">Aminotransferase</keyword>
<dbReference type="PANTHER" id="PTHR42684">
    <property type="entry name" value="ADENOSYLMETHIONINE-8-AMINO-7-OXONONANOATE AMINOTRANSFERASE"/>
    <property type="match status" value="1"/>
</dbReference>
<keyword evidence="8" id="KW-1185">Reference proteome</keyword>
<dbReference type="Gene3D" id="3.90.1150.10">
    <property type="entry name" value="Aspartate Aminotransferase, domain 1"/>
    <property type="match status" value="1"/>
</dbReference>
<reference evidence="7" key="1">
    <citation type="submission" date="2017-10" db="EMBL/GenBank/DDBJ databases">
        <title>Whole genome sequencing of members of genus Pseudoxanthomonas.</title>
        <authorList>
            <person name="Kumar S."/>
            <person name="Bansal K."/>
            <person name="Kaur A."/>
            <person name="Patil P."/>
            <person name="Sharma S."/>
            <person name="Patil P.B."/>
        </authorList>
    </citation>
    <scope>NUCLEOTIDE SEQUENCE</scope>
    <source>
        <strain evidence="7">DSM 22914</strain>
    </source>
</reference>
<dbReference type="PANTHER" id="PTHR42684:SF1">
    <property type="entry name" value="BETA-ALANINE--PYRUVATE AMINOTRANSFERASE"/>
    <property type="match status" value="1"/>
</dbReference>
<dbReference type="InterPro" id="IPR049704">
    <property type="entry name" value="Aminotrans_3_PPA_site"/>
</dbReference>
<accession>A0A921P173</accession>
<dbReference type="Pfam" id="PF00202">
    <property type="entry name" value="Aminotran_3"/>
    <property type="match status" value="1"/>
</dbReference>
<organism evidence="7 8">
    <name type="scientific">Pseudoxanthomonas taiwanensis</name>
    <dbReference type="NCBI Taxonomy" id="176598"/>
    <lineage>
        <taxon>Bacteria</taxon>
        <taxon>Pseudomonadati</taxon>
        <taxon>Pseudomonadota</taxon>
        <taxon>Gammaproteobacteria</taxon>
        <taxon>Lysobacterales</taxon>
        <taxon>Lysobacteraceae</taxon>
        <taxon>Pseudoxanthomonas</taxon>
    </lineage>
</organism>
<dbReference type="Gene3D" id="3.40.640.10">
    <property type="entry name" value="Type I PLP-dependent aspartate aminotransferase-like (Major domain)"/>
    <property type="match status" value="1"/>
</dbReference>
<dbReference type="GO" id="GO:0030170">
    <property type="term" value="F:pyridoxal phosphate binding"/>
    <property type="evidence" value="ECO:0007669"/>
    <property type="project" value="InterPro"/>
</dbReference>
<evidence type="ECO:0000313" key="8">
    <source>
        <dbReference type="Proteomes" id="UP000717981"/>
    </source>
</evidence>
<evidence type="ECO:0000256" key="2">
    <source>
        <dbReference type="ARBA" id="ARBA00008954"/>
    </source>
</evidence>
<dbReference type="EMBL" id="PDWK01000051">
    <property type="protein sequence ID" value="KAF1688411.1"/>
    <property type="molecule type" value="Genomic_DNA"/>
</dbReference>
<evidence type="ECO:0000256" key="6">
    <source>
        <dbReference type="RuleBase" id="RU003560"/>
    </source>
</evidence>
<evidence type="ECO:0000256" key="1">
    <source>
        <dbReference type="ARBA" id="ARBA00001933"/>
    </source>
</evidence>
<dbReference type="FunFam" id="3.40.640.10:FF:000014">
    <property type="entry name" value="Adenosylmethionine-8-amino-7-oxononanoate aminotransferase, probable"/>
    <property type="match status" value="1"/>
</dbReference>
<evidence type="ECO:0000256" key="3">
    <source>
        <dbReference type="ARBA" id="ARBA00022576"/>
    </source>
</evidence>
<dbReference type="CDD" id="cd00610">
    <property type="entry name" value="OAT_like"/>
    <property type="match status" value="1"/>
</dbReference>
<evidence type="ECO:0000313" key="7">
    <source>
        <dbReference type="EMBL" id="KAF1688411.1"/>
    </source>
</evidence>
<dbReference type="EC" id="2.6.1.18" evidence="7"/>
<evidence type="ECO:0000256" key="5">
    <source>
        <dbReference type="ARBA" id="ARBA00022898"/>
    </source>
</evidence>
<dbReference type="RefSeq" id="WP_162124923.1">
    <property type="nucleotide sequence ID" value="NZ_PDWK01000051.1"/>
</dbReference>
<keyword evidence="4 7" id="KW-0808">Transferase</keyword>
<name>A0A921P173_9GAMM</name>
<evidence type="ECO:0000256" key="4">
    <source>
        <dbReference type="ARBA" id="ARBA00022679"/>
    </source>
</evidence>
<dbReference type="PROSITE" id="PS00600">
    <property type="entry name" value="AA_TRANSFER_CLASS_3"/>
    <property type="match status" value="1"/>
</dbReference>
<keyword evidence="5 6" id="KW-0663">Pyridoxal phosphate</keyword>
<comment type="similarity">
    <text evidence="2 6">Belongs to the class-III pyridoxal-phosphate-dependent aminotransferase family.</text>
</comment>